<sequence>MDLIGQPPATPAAAPTIMDGSQATFMQDVIEASRQIPVLVDFWATWCGPCKTLTPTLEKVVNAAGGRVRLVKIDVDANRALVSQLSQLGLPLQSIPTVAAFWQGQIADMFQGGLPESEVRRFVEALLKMAGGTMPAADLLAAARAAQDEGDIESAAELYQAMLQEEPEKPEAWGGLIRCFLAVGREEEAEALLAEVPAKIVDHAEIAGARSALHLAIEGKQASGQLRELEARLAADADDHEARYELATALNATDRREEAAAALLDIMKRQRGWNEDAARLQLLKFFEAWGLDDPASMTARRKLSALLFS</sequence>
<evidence type="ECO:0000256" key="4">
    <source>
        <dbReference type="ARBA" id="ARBA00023284"/>
    </source>
</evidence>
<dbReference type="Proteomes" id="UP000721844">
    <property type="component" value="Unassembled WGS sequence"/>
</dbReference>
<keyword evidence="7" id="KW-1185">Reference proteome</keyword>
<dbReference type="AlphaFoldDB" id="A0A964E3R7"/>
<protein>
    <submittedName>
        <fullName evidence="6">Tetratricopeptide repeat protein</fullName>
    </submittedName>
</protein>
<proteinExistence type="predicted"/>
<dbReference type="Gene3D" id="3.40.30.10">
    <property type="entry name" value="Glutaredoxin"/>
    <property type="match status" value="1"/>
</dbReference>
<organism evidence="6 7">
    <name type="scientific">Acidisoma cellulosilyticum</name>
    <dbReference type="NCBI Taxonomy" id="2802395"/>
    <lineage>
        <taxon>Bacteria</taxon>
        <taxon>Pseudomonadati</taxon>
        <taxon>Pseudomonadota</taxon>
        <taxon>Alphaproteobacteria</taxon>
        <taxon>Acetobacterales</taxon>
        <taxon>Acidocellaceae</taxon>
        <taxon>Acidisoma</taxon>
    </lineage>
</organism>
<dbReference type="Gene3D" id="1.25.40.10">
    <property type="entry name" value="Tetratricopeptide repeat domain"/>
    <property type="match status" value="2"/>
</dbReference>
<dbReference type="GO" id="GO:0006950">
    <property type="term" value="P:response to stress"/>
    <property type="evidence" value="ECO:0007669"/>
    <property type="project" value="UniProtKB-ARBA"/>
</dbReference>
<keyword evidence="4" id="KW-0676">Redox-active center</keyword>
<feature type="domain" description="Thioredoxin" evidence="5">
    <location>
        <begin position="3"/>
        <end position="128"/>
    </location>
</feature>
<dbReference type="SUPFAM" id="SSF48452">
    <property type="entry name" value="TPR-like"/>
    <property type="match status" value="1"/>
</dbReference>
<keyword evidence="3" id="KW-1015">Disulfide bond</keyword>
<dbReference type="Pfam" id="PF00085">
    <property type="entry name" value="Thioredoxin"/>
    <property type="match status" value="1"/>
</dbReference>
<evidence type="ECO:0000259" key="5">
    <source>
        <dbReference type="PROSITE" id="PS51352"/>
    </source>
</evidence>
<dbReference type="InterPro" id="IPR017937">
    <property type="entry name" value="Thioredoxin_CS"/>
</dbReference>
<dbReference type="GO" id="GO:0015035">
    <property type="term" value="F:protein-disulfide reductase activity"/>
    <property type="evidence" value="ECO:0007669"/>
    <property type="project" value="TreeGrafter"/>
</dbReference>
<dbReference type="Pfam" id="PF14559">
    <property type="entry name" value="TPR_19"/>
    <property type="match status" value="1"/>
</dbReference>
<dbReference type="PROSITE" id="PS51352">
    <property type="entry name" value="THIOREDOXIN_2"/>
    <property type="match status" value="1"/>
</dbReference>
<dbReference type="PANTHER" id="PTHR45663">
    <property type="entry name" value="GEO12009P1"/>
    <property type="match status" value="1"/>
</dbReference>
<evidence type="ECO:0000313" key="6">
    <source>
        <dbReference type="EMBL" id="MCB8880517.1"/>
    </source>
</evidence>
<dbReference type="RefSeq" id="WP_227307183.1">
    <property type="nucleotide sequence ID" value="NZ_JAESVA010000003.1"/>
</dbReference>
<dbReference type="PANTHER" id="PTHR45663:SF11">
    <property type="entry name" value="GEO12009P1"/>
    <property type="match status" value="1"/>
</dbReference>
<dbReference type="PROSITE" id="PS00194">
    <property type="entry name" value="THIOREDOXIN_1"/>
    <property type="match status" value="1"/>
</dbReference>
<dbReference type="InterPro" id="IPR011990">
    <property type="entry name" value="TPR-like_helical_dom_sf"/>
</dbReference>
<name>A0A964E3R7_9PROT</name>
<dbReference type="CDD" id="cd02956">
    <property type="entry name" value="ybbN"/>
    <property type="match status" value="1"/>
</dbReference>
<accession>A0A964E3R7</accession>
<evidence type="ECO:0000256" key="1">
    <source>
        <dbReference type="ARBA" id="ARBA00022448"/>
    </source>
</evidence>
<dbReference type="SUPFAM" id="SSF52833">
    <property type="entry name" value="Thioredoxin-like"/>
    <property type="match status" value="1"/>
</dbReference>
<dbReference type="GO" id="GO:0005829">
    <property type="term" value="C:cytosol"/>
    <property type="evidence" value="ECO:0007669"/>
    <property type="project" value="TreeGrafter"/>
</dbReference>
<evidence type="ECO:0000256" key="3">
    <source>
        <dbReference type="ARBA" id="ARBA00023157"/>
    </source>
</evidence>
<dbReference type="GO" id="GO:0045454">
    <property type="term" value="P:cell redox homeostasis"/>
    <property type="evidence" value="ECO:0007669"/>
    <property type="project" value="TreeGrafter"/>
</dbReference>
<evidence type="ECO:0000256" key="2">
    <source>
        <dbReference type="ARBA" id="ARBA00022982"/>
    </source>
</evidence>
<comment type="caution">
    <text evidence="6">The sequence shown here is derived from an EMBL/GenBank/DDBJ whole genome shotgun (WGS) entry which is preliminary data.</text>
</comment>
<dbReference type="EMBL" id="JAESVA010000003">
    <property type="protein sequence ID" value="MCB8880517.1"/>
    <property type="molecule type" value="Genomic_DNA"/>
</dbReference>
<keyword evidence="1" id="KW-0813">Transport</keyword>
<keyword evidence="2" id="KW-0249">Electron transport</keyword>
<gene>
    <name evidence="6" type="ORF">ACELLULO517_09755</name>
</gene>
<reference evidence="6 7" key="1">
    <citation type="journal article" date="2021" name="Microorganisms">
        <title>Acidisoma silvae sp. nov. and Acidisomacellulosilytica sp. nov., Two Acidophilic Bacteria Isolated from Decaying Wood, Hydrolyzing Cellulose and Producing Poly-3-hydroxybutyrate.</title>
        <authorList>
            <person name="Mieszkin S."/>
            <person name="Pouder E."/>
            <person name="Uroz S."/>
            <person name="Simon-Colin C."/>
            <person name="Alain K."/>
        </authorList>
    </citation>
    <scope>NUCLEOTIDE SEQUENCE [LARGE SCALE GENOMIC DNA]</scope>
    <source>
        <strain evidence="6 7">HW T5.17</strain>
    </source>
</reference>
<dbReference type="InterPro" id="IPR036249">
    <property type="entry name" value="Thioredoxin-like_sf"/>
</dbReference>
<evidence type="ECO:0000313" key="7">
    <source>
        <dbReference type="Proteomes" id="UP000721844"/>
    </source>
</evidence>
<dbReference type="Pfam" id="PF14561">
    <property type="entry name" value="TPR_20"/>
    <property type="match status" value="1"/>
</dbReference>
<dbReference type="InterPro" id="IPR013766">
    <property type="entry name" value="Thioredoxin_domain"/>
</dbReference>